<dbReference type="KEGG" id="bpg:Bathy01g06270"/>
<dbReference type="PANTHER" id="PTHR31715">
    <property type="entry name" value="UREASE ACCESSORY PROTEIN G"/>
    <property type="match status" value="1"/>
</dbReference>
<dbReference type="NCBIfam" id="TIGR00101">
    <property type="entry name" value="ureG"/>
    <property type="match status" value="1"/>
</dbReference>
<dbReference type="Proteomes" id="UP000198341">
    <property type="component" value="Chromosome 1"/>
</dbReference>
<keyword evidence="4" id="KW-0342">GTP-binding</keyword>
<accession>K8EZF1</accession>
<protein>
    <submittedName>
        <fullName evidence="8">Urease accessory protein ureG</fullName>
    </submittedName>
</protein>
<evidence type="ECO:0000256" key="3">
    <source>
        <dbReference type="ARBA" id="ARBA00022988"/>
    </source>
</evidence>
<feature type="region of interest" description="Disordered" evidence="6">
    <location>
        <begin position="1"/>
        <end position="24"/>
    </location>
</feature>
<dbReference type="EMBL" id="FO082278">
    <property type="protein sequence ID" value="CCO14643.1"/>
    <property type="molecule type" value="Genomic_DNA"/>
</dbReference>
<keyword evidence="3" id="KW-0996">Nickel insertion</keyword>
<evidence type="ECO:0000259" key="7">
    <source>
        <dbReference type="Pfam" id="PF02492"/>
    </source>
</evidence>
<dbReference type="SUPFAM" id="SSF52540">
    <property type="entry name" value="P-loop containing nucleoside triphosphate hydrolases"/>
    <property type="match status" value="1"/>
</dbReference>
<evidence type="ECO:0000256" key="2">
    <source>
        <dbReference type="ARBA" id="ARBA00022741"/>
    </source>
</evidence>
<reference evidence="8 9" key="1">
    <citation type="submission" date="2011-10" db="EMBL/GenBank/DDBJ databases">
        <authorList>
            <person name="Genoscope - CEA"/>
        </authorList>
    </citation>
    <scope>NUCLEOTIDE SEQUENCE [LARGE SCALE GENOMIC DNA]</scope>
    <source>
        <strain evidence="8 9">RCC 1105</strain>
    </source>
</reference>
<dbReference type="GeneID" id="19018362"/>
<sequence length="301" mass="32823">MTTRGHGHGHGHGMHSKDDEEKVPDGFKRVMSNDDGITYYEEISTGRKLHSHDGLKPHSHDPIPNKGSFLNRRIATYKNRDFSERCFTVGIGGPVGTGKTALMLQLCRYFTKEATEASHERRENIVAVTNDIFTKEDGEFLAKHEALPIERIRAVETGGCPHAAIREDIGANLSEVESLTGKFNPEFCLLESGGDNLAANFSRELADFIIYVIDVCGGDKIPRKGGPGVTQADLLIINKKELADAVGASVDVMTRDANAQREGGPVIVASVKTGDGVREIAGHILKAHDEAMCYGHAHHHH</sequence>
<feature type="domain" description="CobW/HypB/UreG nucleotide-binding" evidence="7">
    <location>
        <begin position="88"/>
        <end position="266"/>
    </location>
</feature>
<dbReference type="InterPro" id="IPR003495">
    <property type="entry name" value="CobW/HypB/UreG_nucleotide-bd"/>
</dbReference>
<dbReference type="GO" id="GO:0003924">
    <property type="term" value="F:GTPase activity"/>
    <property type="evidence" value="ECO:0007669"/>
    <property type="project" value="InterPro"/>
</dbReference>
<evidence type="ECO:0000256" key="6">
    <source>
        <dbReference type="SAM" id="MobiDB-lite"/>
    </source>
</evidence>
<dbReference type="PANTHER" id="PTHR31715:SF0">
    <property type="entry name" value="UREASE ACCESSORY PROTEIN G"/>
    <property type="match status" value="1"/>
</dbReference>
<dbReference type="AlphaFoldDB" id="K8EZF1"/>
<feature type="compositionally biased region" description="Basic residues" evidence="6">
    <location>
        <begin position="1"/>
        <end position="14"/>
    </location>
</feature>
<name>K8EZF1_9CHLO</name>
<dbReference type="GO" id="GO:0016151">
    <property type="term" value="F:nickel cation binding"/>
    <property type="evidence" value="ECO:0007669"/>
    <property type="project" value="InterPro"/>
</dbReference>
<evidence type="ECO:0000313" key="8">
    <source>
        <dbReference type="EMBL" id="CCO14643.1"/>
    </source>
</evidence>
<dbReference type="InterPro" id="IPR004400">
    <property type="entry name" value="UreG"/>
</dbReference>
<proteinExistence type="inferred from homology"/>
<evidence type="ECO:0000256" key="1">
    <source>
        <dbReference type="ARBA" id="ARBA00005732"/>
    </source>
</evidence>
<dbReference type="Gene3D" id="3.40.50.300">
    <property type="entry name" value="P-loop containing nucleotide triphosphate hydrolases"/>
    <property type="match status" value="1"/>
</dbReference>
<dbReference type="RefSeq" id="XP_007515764.1">
    <property type="nucleotide sequence ID" value="XM_007515702.1"/>
</dbReference>
<evidence type="ECO:0000313" key="9">
    <source>
        <dbReference type="Proteomes" id="UP000198341"/>
    </source>
</evidence>
<evidence type="ECO:0000256" key="5">
    <source>
        <dbReference type="ARBA" id="ARBA00023186"/>
    </source>
</evidence>
<dbReference type="STRING" id="41875.K8EZF1"/>
<comment type="similarity">
    <text evidence="1">Belongs to the SIMIBI class G3E GTPase family. UreG subfamily.</text>
</comment>
<dbReference type="eggNOG" id="ENOG502QR6E">
    <property type="taxonomic scope" value="Eukaryota"/>
</dbReference>
<keyword evidence="2" id="KW-0547">Nucleotide-binding</keyword>
<organism evidence="8 9">
    <name type="scientific">Bathycoccus prasinos</name>
    <dbReference type="NCBI Taxonomy" id="41875"/>
    <lineage>
        <taxon>Eukaryota</taxon>
        <taxon>Viridiplantae</taxon>
        <taxon>Chlorophyta</taxon>
        <taxon>Mamiellophyceae</taxon>
        <taxon>Mamiellales</taxon>
        <taxon>Bathycoccaceae</taxon>
        <taxon>Bathycoccus</taxon>
    </lineage>
</organism>
<keyword evidence="5" id="KW-0143">Chaperone</keyword>
<feature type="compositionally biased region" description="Basic and acidic residues" evidence="6">
    <location>
        <begin position="15"/>
        <end position="24"/>
    </location>
</feature>
<dbReference type="GO" id="GO:0043419">
    <property type="term" value="P:urea catabolic process"/>
    <property type="evidence" value="ECO:0007669"/>
    <property type="project" value="InterPro"/>
</dbReference>
<dbReference type="InterPro" id="IPR027417">
    <property type="entry name" value="P-loop_NTPase"/>
</dbReference>
<gene>
    <name evidence="8" type="ORF">Bathy01g06270</name>
</gene>
<dbReference type="OrthoDB" id="10063137at2759"/>
<dbReference type="Pfam" id="PF02492">
    <property type="entry name" value="cobW"/>
    <property type="match status" value="1"/>
</dbReference>
<keyword evidence="9" id="KW-1185">Reference proteome</keyword>
<evidence type="ECO:0000256" key="4">
    <source>
        <dbReference type="ARBA" id="ARBA00023134"/>
    </source>
</evidence>
<dbReference type="CDD" id="cd05540">
    <property type="entry name" value="UreG"/>
    <property type="match status" value="1"/>
</dbReference>
<dbReference type="GO" id="GO:0005525">
    <property type="term" value="F:GTP binding"/>
    <property type="evidence" value="ECO:0007669"/>
    <property type="project" value="UniProtKB-KW"/>
</dbReference>